<name>A0A6A6VR36_9PEZI</name>
<feature type="region of interest" description="Disordered" evidence="1">
    <location>
        <begin position="1"/>
        <end position="79"/>
    </location>
</feature>
<accession>A0A6A6VR36</accession>
<organism evidence="2 3">
    <name type="scientific">Pseudovirgaria hyperparasitica</name>
    <dbReference type="NCBI Taxonomy" id="470096"/>
    <lineage>
        <taxon>Eukaryota</taxon>
        <taxon>Fungi</taxon>
        <taxon>Dikarya</taxon>
        <taxon>Ascomycota</taxon>
        <taxon>Pezizomycotina</taxon>
        <taxon>Dothideomycetes</taxon>
        <taxon>Dothideomycetes incertae sedis</taxon>
        <taxon>Acrospermales</taxon>
        <taxon>Acrospermaceae</taxon>
        <taxon>Pseudovirgaria</taxon>
    </lineage>
</organism>
<reference evidence="2" key="1">
    <citation type="journal article" date="2020" name="Stud. Mycol.">
        <title>101 Dothideomycetes genomes: a test case for predicting lifestyles and emergence of pathogens.</title>
        <authorList>
            <person name="Haridas S."/>
            <person name="Albert R."/>
            <person name="Binder M."/>
            <person name="Bloem J."/>
            <person name="Labutti K."/>
            <person name="Salamov A."/>
            <person name="Andreopoulos B."/>
            <person name="Baker S."/>
            <person name="Barry K."/>
            <person name="Bills G."/>
            <person name="Bluhm B."/>
            <person name="Cannon C."/>
            <person name="Castanera R."/>
            <person name="Culley D."/>
            <person name="Daum C."/>
            <person name="Ezra D."/>
            <person name="Gonzalez J."/>
            <person name="Henrissat B."/>
            <person name="Kuo A."/>
            <person name="Liang C."/>
            <person name="Lipzen A."/>
            <person name="Lutzoni F."/>
            <person name="Magnuson J."/>
            <person name="Mondo S."/>
            <person name="Nolan M."/>
            <person name="Ohm R."/>
            <person name="Pangilinan J."/>
            <person name="Park H.-J."/>
            <person name="Ramirez L."/>
            <person name="Alfaro M."/>
            <person name="Sun H."/>
            <person name="Tritt A."/>
            <person name="Yoshinaga Y."/>
            <person name="Zwiers L.-H."/>
            <person name="Turgeon B."/>
            <person name="Goodwin S."/>
            <person name="Spatafora J."/>
            <person name="Crous P."/>
            <person name="Grigoriev I."/>
        </authorList>
    </citation>
    <scope>NUCLEOTIDE SEQUENCE</scope>
    <source>
        <strain evidence="2">CBS 121739</strain>
    </source>
</reference>
<evidence type="ECO:0000313" key="3">
    <source>
        <dbReference type="Proteomes" id="UP000799437"/>
    </source>
</evidence>
<dbReference type="AlphaFoldDB" id="A0A6A6VR36"/>
<gene>
    <name evidence="2" type="ORF">EJ05DRAFT_294786</name>
</gene>
<feature type="compositionally biased region" description="Polar residues" evidence="1">
    <location>
        <begin position="39"/>
        <end position="63"/>
    </location>
</feature>
<dbReference type="GeneID" id="54481603"/>
<dbReference type="EMBL" id="ML996605">
    <property type="protein sequence ID" value="KAF2752605.1"/>
    <property type="molecule type" value="Genomic_DNA"/>
</dbReference>
<keyword evidence="3" id="KW-1185">Reference proteome</keyword>
<dbReference type="Proteomes" id="UP000799437">
    <property type="component" value="Unassembled WGS sequence"/>
</dbReference>
<proteinExistence type="predicted"/>
<evidence type="ECO:0000256" key="1">
    <source>
        <dbReference type="SAM" id="MobiDB-lite"/>
    </source>
</evidence>
<protein>
    <submittedName>
        <fullName evidence="2">Uncharacterized protein</fullName>
    </submittedName>
</protein>
<feature type="region of interest" description="Disordered" evidence="1">
    <location>
        <begin position="119"/>
        <end position="138"/>
    </location>
</feature>
<dbReference type="RefSeq" id="XP_033595063.1">
    <property type="nucleotide sequence ID" value="XM_033740549.1"/>
</dbReference>
<evidence type="ECO:0000313" key="2">
    <source>
        <dbReference type="EMBL" id="KAF2752605.1"/>
    </source>
</evidence>
<sequence>MSDFVITVESPRHSNPFKSKKKHQSKPLISVHEERTTDHSSPGQDPFATPTQPDSDEYFNTSSPPAPMAYHNPEVTSSQVPTSTNDLYYGKHQIMSAGDYTRYSSPIAFNSSGATVCSQSGRHSSPMNDLDKRGGPNITRGNRTLYATSLQSDFTTPSTRPDLGRTNCSSIRAKLKTLILTISKLKDSLEKDRKAKRYLTEEEYQH</sequence>